<comment type="caution">
    <text evidence="2">The sequence shown here is derived from an EMBL/GenBank/DDBJ whole genome shotgun (WGS) entry which is preliminary data.</text>
</comment>
<evidence type="ECO:0000256" key="1">
    <source>
        <dbReference type="SAM" id="MobiDB-lite"/>
    </source>
</evidence>
<reference evidence="2" key="1">
    <citation type="submission" date="2020-05" db="EMBL/GenBank/DDBJ databases">
        <title>WGS assembly of Panicum virgatum.</title>
        <authorList>
            <person name="Lovell J.T."/>
            <person name="Jenkins J."/>
            <person name="Shu S."/>
            <person name="Juenger T.E."/>
            <person name="Schmutz J."/>
        </authorList>
    </citation>
    <scope>NUCLEOTIDE SEQUENCE</scope>
    <source>
        <strain evidence="2">AP13</strain>
    </source>
</reference>
<evidence type="ECO:0008006" key="4">
    <source>
        <dbReference type="Google" id="ProtNLM"/>
    </source>
</evidence>
<dbReference type="AlphaFoldDB" id="A0A8T0UZD2"/>
<keyword evidence="3" id="KW-1185">Reference proteome</keyword>
<accession>A0A8T0UZD2</accession>
<protein>
    <recommendedName>
        <fullName evidence="4">BED-type domain-containing protein</fullName>
    </recommendedName>
</protein>
<name>A0A8T0UZD2_PANVG</name>
<evidence type="ECO:0000313" key="3">
    <source>
        <dbReference type="Proteomes" id="UP000823388"/>
    </source>
</evidence>
<dbReference type="Proteomes" id="UP000823388">
    <property type="component" value="Chromosome 3K"/>
</dbReference>
<dbReference type="EMBL" id="CM029041">
    <property type="protein sequence ID" value="KAG2627607.1"/>
    <property type="molecule type" value="Genomic_DNA"/>
</dbReference>
<feature type="compositionally biased region" description="Pro residues" evidence="1">
    <location>
        <begin position="301"/>
        <end position="317"/>
    </location>
</feature>
<sequence>MHMPTFAGFDNSEAYQGEFEDQEFLSILLSEQECPSLMQELFGQVTGEPAAPTQNDTAAAGDSAENIVTAPITSEIYAEITENESTLPNIIAPEEDASTELHAVNFHAIRGSDREETIVMVPMNMIVVDQDQENEGNASDLDSYLRTEKWERALRLLDHMVANGEADNGAVEADRTILPSLQKIERTGSPLRGSKAFADGNETRQCVEDYVKVYFPCYRPQLGERDSRVWEFGRKEGSTVRCLLCYKEYRGINLTKLQQHLEGLGHGKQGKCPAVSIYVTQRLEQILAAEAGSRRRGPRAVVPPPLHLPPPPPPPPDAAEDAAAPSSSSIP</sequence>
<organism evidence="2 3">
    <name type="scientific">Panicum virgatum</name>
    <name type="common">Blackwell switchgrass</name>
    <dbReference type="NCBI Taxonomy" id="38727"/>
    <lineage>
        <taxon>Eukaryota</taxon>
        <taxon>Viridiplantae</taxon>
        <taxon>Streptophyta</taxon>
        <taxon>Embryophyta</taxon>
        <taxon>Tracheophyta</taxon>
        <taxon>Spermatophyta</taxon>
        <taxon>Magnoliopsida</taxon>
        <taxon>Liliopsida</taxon>
        <taxon>Poales</taxon>
        <taxon>Poaceae</taxon>
        <taxon>PACMAD clade</taxon>
        <taxon>Panicoideae</taxon>
        <taxon>Panicodae</taxon>
        <taxon>Paniceae</taxon>
        <taxon>Panicinae</taxon>
        <taxon>Panicum</taxon>
        <taxon>Panicum sect. Hiantes</taxon>
    </lineage>
</organism>
<gene>
    <name evidence="2" type="ORF">PVAP13_3KG128863</name>
</gene>
<proteinExistence type="predicted"/>
<feature type="region of interest" description="Disordered" evidence="1">
    <location>
        <begin position="290"/>
        <end position="331"/>
    </location>
</feature>
<evidence type="ECO:0000313" key="2">
    <source>
        <dbReference type="EMBL" id="KAG2627607.1"/>
    </source>
</evidence>